<sequence length="149" mass="17193">MESLHFCSSTDVIKNSLFLLFIGGCFSYIVWRACIDPDFRRSDLSSGDSYPLMGIIAACIVMIIFSFIAYPDNFYRLDTDNNGIHLYFWPERKKFVNCKDIRLIDYLALGKGNGECVVVLKDNEHIRSVSIEINRLKPMKKITDTICRF</sequence>
<name>A0A1W1H566_9BACT</name>
<feature type="transmembrane region" description="Helical" evidence="1">
    <location>
        <begin position="51"/>
        <end position="70"/>
    </location>
</feature>
<protein>
    <submittedName>
        <fullName evidence="2">Uncharacterized protein</fullName>
    </submittedName>
</protein>
<keyword evidence="1" id="KW-1133">Transmembrane helix</keyword>
<keyword evidence="3" id="KW-1185">Reference proteome</keyword>
<dbReference type="Proteomes" id="UP000191931">
    <property type="component" value="Unassembled WGS sequence"/>
</dbReference>
<keyword evidence="1" id="KW-0472">Membrane</keyword>
<dbReference type="RefSeq" id="WP_139786751.1">
    <property type="nucleotide sequence ID" value="NZ_LT828545.1"/>
</dbReference>
<accession>A0A1W1H566</accession>
<proteinExistence type="predicted"/>
<reference evidence="2 3" key="1">
    <citation type="submission" date="2017-03" db="EMBL/GenBank/DDBJ databases">
        <authorList>
            <person name="Afonso C.L."/>
            <person name="Miller P.J."/>
            <person name="Scott M.A."/>
            <person name="Spackman E."/>
            <person name="Goraichik I."/>
            <person name="Dimitrov K.M."/>
            <person name="Suarez D.L."/>
            <person name="Swayne D.E."/>
        </authorList>
    </citation>
    <scope>NUCLEOTIDE SEQUENCE [LARGE SCALE GENOMIC DNA]</scope>
    <source>
        <strain evidence="2">PRJEB14757</strain>
    </source>
</reference>
<gene>
    <name evidence="2" type="ORF">MTBBW1_1020032</name>
</gene>
<dbReference type="AlphaFoldDB" id="A0A1W1H566"/>
<evidence type="ECO:0000256" key="1">
    <source>
        <dbReference type="SAM" id="Phobius"/>
    </source>
</evidence>
<evidence type="ECO:0000313" key="3">
    <source>
        <dbReference type="Proteomes" id="UP000191931"/>
    </source>
</evidence>
<organism evidence="2 3">
    <name type="scientific">Desulfamplus magnetovallimortis</name>
    <dbReference type="NCBI Taxonomy" id="1246637"/>
    <lineage>
        <taxon>Bacteria</taxon>
        <taxon>Pseudomonadati</taxon>
        <taxon>Thermodesulfobacteriota</taxon>
        <taxon>Desulfobacteria</taxon>
        <taxon>Desulfobacterales</taxon>
        <taxon>Desulfobacteraceae</taxon>
        <taxon>Desulfamplus</taxon>
    </lineage>
</organism>
<feature type="transmembrane region" description="Helical" evidence="1">
    <location>
        <begin position="12"/>
        <end position="31"/>
    </location>
</feature>
<dbReference type="EMBL" id="FWEV01000005">
    <property type="protein sequence ID" value="SLM27508.1"/>
    <property type="molecule type" value="Genomic_DNA"/>
</dbReference>
<keyword evidence="1" id="KW-0812">Transmembrane</keyword>
<evidence type="ECO:0000313" key="2">
    <source>
        <dbReference type="EMBL" id="SLM27508.1"/>
    </source>
</evidence>